<keyword evidence="2" id="KW-0812">Transmembrane</keyword>
<gene>
    <name evidence="4" type="ORF">H9754_13010</name>
</gene>
<organism evidence="4 5">
    <name type="scientific">Candidatus Anaerostipes avistercoris</name>
    <dbReference type="NCBI Taxonomy" id="2838462"/>
    <lineage>
        <taxon>Bacteria</taxon>
        <taxon>Bacillati</taxon>
        <taxon>Bacillota</taxon>
        <taxon>Clostridia</taxon>
        <taxon>Lachnospirales</taxon>
        <taxon>Lachnospiraceae</taxon>
        <taxon>Anaerostipes</taxon>
    </lineage>
</organism>
<evidence type="ECO:0000256" key="1">
    <source>
        <dbReference type="SAM" id="Coils"/>
    </source>
</evidence>
<evidence type="ECO:0000313" key="4">
    <source>
        <dbReference type="EMBL" id="HJC51466.1"/>
    </source>
</evidence>
<keyword evidence="3" id="KW-0732">Signal</keyword>
<keyword evidence="2" id="KW-0472">Membrane</keyword>
<dbReference type="AlphaFoldDB" id="A0A9D2TAM7"/>
<feature type="coiled-coil region" evidence="1">
    <location>
        <begin position="421"/>
        <end position="448"/>
    </location>
</feature>
<keyword evidence="2" id="KW-1133">Transmembrane helix</keyword>
<protein>
    <submittedName>
        <fullName evidence="4">Uncharacterized protein</fullName>
    </submittedName>
</protein>
<evidence type="ECO:0000256" key="2">
    <source>
        <dbReference type="SAM" id="Phobius"/>
    </source>
</evidence>
<sequence>MKGRVNIRGKVFRVLIMLFLTFVFALPAGATELRADESYPFEMYYDPEEDGWANEKRVNMDGGLSFTVPDMSIRSMDLIVYGTGSPKLQELRNEAGSQVDFEEEHTDDESYACYKVQDVSEGDWNLTVTSTDMTSTKVYIIYNSAITARYAIEQEIGNPDSGYYQALIRLYNTDNKQLKLSNRKVEYLVDDRSLMSETEKNDDFNCYLGAAGLDEDDMKMLGDNYSFHVTATAEDGSIVLLRSSHASGSEFDDIKDKYNPSWWQRFRAKPAGEQRNIIMLAVLLLIIAAVLIIFIRKSRFWEKKSIREESEKKKRYESALKNIRDAGVELKRFKETAEEIEDILKKLEPYIYLIEGSISQRQRMKYSNMLQPEFLDEMEKTYCRAKEKMDEWTRAQEAKRKLPGDEEKKALQNISKRRTVIQENAEDLAQYRALLGDLREEIEKYQGHRIYRDIYVLVQSEGCLYYGSIVAKDLGLPRKSGIQNLNLQKMKDEKGIRKVQFSEFDFGGLVLGIGVTSDEERQEVVLFSDRKLRSTTVDDLEDMEEKSVLGPYQYRNIEGLDLYVSNPENMFRIVRQ</sequence>
<reference evidence="4" key="1">
    <citation type="journal article" date="2021" name="PeerJ">
        <title>Extensive microbial diversity within the chicken gut microbiome revealed by metagenomics and culture.</title>
        <authorList>
            <person name="Gilroy R."/>
            <person name="Ravi A."/>
            <person name="Getino M."/>
            <person name="Pursley I."/>
            <person name="Horton D.L."/>
            <person name="Alikhan N.F."/>
            <person name="Baker D."/>
            <person name="Gharbi K."/>
            <person name="Hall N."/>
            <person name="Watson M."/>
            <person name="Adriaenssens E.M."/>
            <person name="Foster-Nyarko E."/>
            <person name="Jarju S."/>
            <person name="Secka A."/>
            <person name="Antonio M."/>
            <person name="Oren A."/>
            <person name="Chaudhuri R.R."/>
            <person name="La Ragione R."/>
            <person name="Hildebrand F."/>
            <person name="Pallen M.J."/>
        </authorList>
    </citation>
    <scope>NUCLEOTIDE SEQUENCE</scope>
    <source>
        <strain evidence="4">ChiSjej3B21-8574</strain>
    </source>
</reference>
<keyword evidence="1" id="KW-0175">Coiled coil</keyword>
<feature type="signal peptide" evidence="3">
    <location>
        <begin position="1"/>
        <end position="30"/>
    </location>
</feature>
<accession>A0A9D2TAM7</accession>
<proteinExistence type="predicted"/>
<dbReference type="Proteomes" id="UP000823904">
    <property type="component" value="Unassembled WGS sequence"/>
</dbReference>
<name>A0A9D2TAM7_9FIRM</name>
<evidence type="ECO:0000313" key="5">
    <source>
        <dbReference type="Proteomes" id="UP000823904"/>
    </source>
</evidence>
<feature type="transmembrane region" description="Helical" evidence="2">
    <location>
        <begin position="277"/>
        <end position="295"/>
    </location>
</feature>
<dbReference type="EMBL" id="DWWD01000048">
    <property type="protein sequence ID" value="HJC51466.1"/>
    <property type="molecule type" value="Genomic_DNA"/>
</dbReference>
<reference evidence="4" key="2">
    <citation type="submission" date="2021-04" db="EMBL/GenBank/DDBJ databases">
        <authorList>
            <person name="Gilroy R."/>
        </authorList>
    </citation>
    <scope>NUCLEOTIDE SEQUENCE</scope>
    <source>
        <strain evidence="4">ChiSjej3B21-8574</strain>
    </source>
</reference>
<comment type="caution">
    <text evidence="4">The sequence shown here is derived from an EMBL/GenBank/DDBJ whole genome shotgun (WGS) entry which is preliminary data.</text>
</comment>
<feature type="chain" id="PRO_5038648776" evidence="3">
    <location>
        <begin position="31"/>
        <end position="576"/>
    </location>
</feature>
<evidence type="ECO:0000256" key="3">
    <source>
        <dbReference type="SAM" id="SignalP"/>
    </source>
</evidence>